<dbReference type="SMART" id="SM01060">
    <property type="entry name" value="Catalase"/>
    <property type="match status" value="1"/>
</dbReference>
<evidence type="ECO:0000313" key="9">
    <source>
        <dbReference type="Proteomes" id="UP001610335"/>
    </source>
</evidence>
<dbReference type="PANTHER" id="PTHR11465:SF9">
    <property type="entry name" value="CATALASE"/>
    <property type="match status" value="1"/>
</dbReference>
<feature type="domain" description="Catalase core" evidence="7">
    <location>
        <begin position="17"/>
        <end position="438"/>
    </location>
</feature>
<name>A0ABR4HG89_9EURO</name>
<evidence type="ECO:0000256" key="4">
    <source>
        <dbReference type="ARBA" id="ARBA00022723"/>
    </source>
</evidence>
<dbReference type="InterPro" id="IPR020835">
    <property type="entry name" value="Catalase_sf"/>
</dbReference>
<evidence type="ECO:0000256" key="2">
    <source>
        <dbReference type="ARBA" id="ARBA00022559"/>
    </source>
</evidence>
<evidence type="ECO:0000256" key="5">
    <source>
        <dbReference type="ARBA" id="ARBA00023002"/>
    </source>
</evidence>
<comment type="caution">
    <text evidence="8">The sequence shown here is derived from an EMBL/GenBank/DDBJ whole genome shotgun (WGS) entry which is preliminary data.</text>
</comment>
<dbReference type="PRINTS" id="PR00067">
    <property type="entry name" value="CATALASE"/>
</dbReference>
<keyword evidence="3" id="KW-0349">Heme</keyword>
<dbReference type="InterPro" id="IPR018028">
    <property type="entry name" value="Catalase"/>
</dbReference>
<reference evidence="8 9" key="1">
    <citation type="submission" date="2024-07" db="EMBL/GenBank/DDBJ databases">
        <title>Section-level genome sequencing and comparative genomics of Aspergillus sections Usti and Cavernicolus.</title>
        <authorList>
            <consortium name="Lawrence Berkeley National Laboratory"/>
            <person name="Nybo J.L."/>
            <person name="Vesth T.C."/>
            <person name="Theobald S."/>
            <person name="Frisvad J.C."/>
            <person name="Larsen T.O."/>
            <person name="Kjaerboelling I."/>
            <person name="Rothschild-Mancinelli K."/>
            <person name="Lyhne E.K."/>
            <person name="Kogle M.E."/>
            <person name="Barry K."/>
            <person name="Clum A."/>
            <person name="Na H."/>
            <person name="Ledsgaard L."/>
            <person name="Lin J."/>
            <person name="Lipzen A."/>
            <person name="Kuo A."/>
            <person name="Riley R."/>
            <person name="Mondo S."/>
            <person name="LaButti K."/>
            <person name="Haridas S."/>
            <person name="Pangalinan J."/>
            <person name="Salamov A.A."/>
            <person name="Simmons B.A."/>
            <person name="Magnuson J.K."/>
            <person name="Chen J."/>
            <person name="Drula E."/>
            <person name="Henrissat B."/>
            <person name="Wiebenga A."/>
            <person name="Lubbers R.J."/>
            <person name="Gomes A.C."/>
            <person name="Makela M.R."/>
            <person name="Stajich J."/>
            <person name="Grigoriev I.V."/>
            <person name="Mortensen U.H."/>
            <person name="De vries R.P."/>
            <person name="Baker S.E."/>
            <person name="Andersen M.R."/>
        </authorList>
    </citation>
    <scope>NUCLEOTIDE SEQUENCE [LARGE SCALE GENOMIC DNA]</scope>
    <source>
        <strain evidence="8 9">CBS 600.67</strain>
    </source>
</reference>
<keyword evidence="2" id="KW-0575">Peroxidase</keyword>
<accession>A0ABR4HG89</accession>
<dbReference type="Gene3D" id="2.40.180.10">
    <property type="entry name" value="Catalase core domain"/>
    <property type="match status" value="1"/>
</dbReference>
<dbReference type="EMBL" id="JBFXLS010000125">
    <property type="protein sequence ID" value="KAL2814506.1"/>
    <property type="molecule type" value="Genomic_DNA"/>
</dbReference>
<evidence type="ECO:0000259" key="7">
    <source>
        <dbReference type="SMART" id="SM01060"/>
    </source>
</evidence>
<keyword evidence="5" id="KW-0560">Oxidoreductase</keyword>
<dbReference type="Pfam" id="PF00199">
    <property type="entry name" value="Catalase"/>
    <property type="match status" value="1"/>
</dbReference>
<dbReference type="SUPFAM" id="SSF56634">
    <property type="entry name" value="Heme-dependent catalase-like"/>
    <property type="match status" value="1"/>
</dbReference>
<dbReference type="PANTHER" id="PTHR11465">
    <property type="entry name" value="CATALASE"/>
    <property type="match status" value="1"/>
</dbReference>
<protein>
    <submittedName>
        <fullName evidence="8">Catalase-like domain-containing protein</fullName>
    </submittedName>
</protein>
<dbReference type="Proteomes" id="UP001610335">
    <property type="component" value="Unassembled WGS sequence"/>
</dbReference>
<dbReference type="InterPro" id="IPR011614">
    <property type="entry name" value="Catalase_core"/>
</dbReference>
<dbReference type="InterPro" id="IPR024711">
    <property type="entry name" value="Catalase_clade1/3"/>
</dbReference>
<dbReference type="PIRSF" id="PIRSF038928">
    <property type="entry name" value="Catalase_clade1-3"/>
    <property type="match status" value="1"/>
</dbReference>
<evidence type="ECO:0000256" key="3">
    <source>
        <dbReference type="ARBA" id="ARBA00022617"/>
    </source>
</evidence>
<keyword evidence="9" id="KW-1185">Reference proteome</keyword>
<keyword evidence="4" id="KW-0479">Metal-binding</keyword>
<organism evidence="8 9">
    <name type="scientific">Aspergillus cavernicola</name>
    <dbReference type="NCBI Taxonomy" id="176166"/>
    <lineage>
        <taxon>Eukaryota</taxon>
        <taxon>Fungi</taxon>
        <taxon>Dikarya</taxon>
        <taxon>Ascomycota</taxon>
        <taxon>Pezizomycotina</taxon>
        <taxon>Eurotiomycetes</taxon>
        <taxon>Eurotiomycetidae</taxon>
        <taxon>Eurotiales</taxon>
        <taxon>Aspergillaceae</taxon>
        <taxon>Aspergillus</taxon>
        <taxon>Aspergillus subgen. Nidulantes</taxon>
    </lineage>
</organism>
<evidence type="ECO:0000313" key="8">
    <source>
        <dbReference type="EMBL" id="KAL2814506.1"/>
    </source>
</evidence>
<keyword evidence="6" id="KW-0408">Iron</keyword>
<comment type="similarity">
    <text evidence="1">Belongs to the catalase family.</text>
</comment>
<proteinExistence type="inferred from homology"/>
<dbReference type="PROSITE" id="PS51402">
    <property type="entry name" value="CATALASE_3"/>
    <property type="match status" value="1"/>
</dbReference>
<sequence length="563" mass="63527">MGGGRIPPAPEFKGYFTLPNGCPTENPLASERGDYSYHEKHRFASQLVQDTNTLDVISHLTQERIPERYVHAKGAGVFGKFELTRQTDPTQKISNWTDAKFLQDDAGPTRLFVRFSTIAGERGYPDTVRDAKGCAFKLYTDEGNLDWVFLNPDVFQIRDPAKFPSMAHATKRDPATNLPDPNMVHNPCSTMNAFFSSHPESFNSLLRIFSDQGTPQSFTRMDIFSVNTYTFTKATAPTFTYVRIKMEPEQGVAYFTLEEATTIAGKDPDYLGRRLYQEIQDAIDYEKDPNRDPDNPKPYPSWKVYAQIIDLNNIPTTDVNIFDPTKVIPDTLGFPWVEFGKITLNEVPANYFTQVEQAAFAPNNVVPGWDISPDPILQIRLFAYGSTQRYRLGVNLDQLPTNRPCSYVYNPTRRDGLNNVTNYANARNYLKNNETTKEVFSNQSFLNWTGSMIRFESTPTDIDYSQPRDYYQHILDPEGQDHLVSNIVASLSVATITVRNQSLDPGLAQRIRQALATRDGQNKPLASYPGVVVGGEKDGKYYVPPTVPDPATGVVKDVFKHIQ</sequence>
<evidence type="ECO:0000256" key="1">
    <source>
        <dbReference type="ARBA" id="ARBA00005329"/>
    </source>
</evidence>
<evidence type="ECO:0000256" key="6">
    <source>
        <dbReference type="ARBA" id="ARBA00023004"/>
    </source>
</evidence>
<gene>
    <name evidence="8" type="ORF">BDW59DRAFT_176438</name>
</gene>